<gene>
    <name evidence="1" type="ORF">ECRASSUSDP1_LOCUS8225</name>
</gene>
<organism evidence="1 2">
    <name type="scientific">Euplotes crassus</name>
    <dbReference type="NCBI Taxonomy" id="5936"/>
    <lineage>
        <taxon>Eukaryota</taxon>
        <taxon>Sar</taxon>
        <taxon>Alveolata</taxon>
        <taxon>Ciliophora</taxon>
        <taxon>Intramacronucleata</taxon>
        <taxon>Spirotrichea</taxon>
        <taxon>Hypotrichia</taxon>
        <taxon>Euplotida</taxon>
        <taxon>Euplotidae</taxon>
        <taxon>Moneuplotes</taxon>
    </lineage>
</organism>
<reference evidence="1" key="1">
    <citation type="submission" date="2023-07" db="EMBL/GenBank/DDBJ databases">
        <authorList>
            <consortium name="AG Swart"/>
            <person name="Singh M."/>
            <person name="Singh A."/>
            <person name="Seah K."/>
            <person name="Emmerich C."/>
        </authorList>
    </citation>
    <scope>NUCLEOTIDE SEQUENCE</scope>
    <source>
        <strain evidence="1">DP1</strain>
    </source>
</reference>
<dbReference type="EMBL" id="CAMPGE010008036">
    <property type="protein sequence ID" value="CAI2366949.1"/>
    <property type="molecule type" value="Genomic_DNA"/>
</dbReference>
<accession>A0AAD1UKG7</accession>
<dbReference type="Proteomes" id="UP001295684">
    <property type="component" value="Unassembled WGS sequence"/>
</dbReference>
<dbReference type="AlphaFoldDB" id="A0AAD1UKG7"/>
<proteinExistence type="predicted"/>
<keyword evidence="2" id="KW-1185">Reference proteome</keyword>
<protein>
    <submittedName>
        <fullName evidence="1">Uncharacterized protein</fullName>
    </submittedName>
</protein>
<name>A0AAD1UKG7_EUPCR</name>
<evidence type="ECO:0000313" key="2">
    <source>
        <dbReference type="Proteomes" id="UP001295684"/>
    </source>
</evidence>
<evidence type="ECO:0000313" key="1">
    <source>
        <dbReference type="EMBL" id="CAI2366949.1"/>
    </source>
</evidence>
<sequence>MEDTFYGEEDTEQDNLEGVNFFNFSGKNKPIQRRTKIKRNSDIRPSQALSALKFSGGIHNVIISKKDSSIRNKSLRRADEFFSSNQPHSRGKYQGNKSHLRPLKGFNLNQNEEITGGPKIIIDDYKLYSLKHKFGKPSNDNTLSMLQKLNIKKMILKQDDIENNKGNFCEIAQYLKLKKSMLVERYIRRNCSMEGQRDSNIFKAKYSRKGPLFGQKSLSRDSPSKREIIKNNQHYTKISNSPLRPRRKVNSYSSGVEFQIPSLKSSPSVKEQRNRLYFPKGSSASCMEYLNNSEIKDPYQALGQSNSPIKSRKHHHLPAIITEKRSLIREILNKSVKNRKRGNLSQDLYHS</sequence>
<comment type="caution">
    <text evidence="1">The sequence shown here is derived from an EMBL/GenBank/DDBJ whole genome shotgun (WGS) entry which is preliminary data.</text>
</comment>